<dbReference type="AlphaFoldDB" id="A0A4U6SR99"/>
<gene>
    <name evidence="1" type="ORF">SEVIR_9G043400v2</name>
</gene>
<accession>A0A4U6SR99</accession>
<evidence type="ECO:0000313" key="2">
    <source>
        <dbReference type="Proteomes" id="UP000298652"/>
    </source>
</evidence>
<dbReference type="EMBL" id="CM016560">
    <property type="protein sequence ID" value="TKV90644.1"/>
    <property type="molecule type" value="Genomic_DNA"/>
</dbReference>
<reference evidence="1" key="1">
    <citation type="submission" date="2019-03" db="EMBL/GenBank/DDBJ databases">
        <title>WGS assembly of Setaria viridis.</title>
        <authorList>
            <person name="Huang P."/>
            <person name="Jenkins J."/>
            <person name="Grimwood J."/>
            <person name="Barry K."/>
            <person name="Healey A."/>
            <person name="Mamidi S."/>
            <person name="Sreedasyam A."/>
            <person name="Shu S."/>
            <person name="Feldman M."/>
            <person name="Wu J."/>
            <person name="Yu Y."/>
            <person name="Chen C."/>
            <person name="Johnson J."/>
            <person name="Rokhsar D."/>
            <person name="Baxter I."/>
            <person name="Schmutz J."/>
            <person name="Brutnell T."/>
            <person name="Kellogg E."/>
        </authorList>
    </citation>
    <scope>NUCLEOTIDE SEQUENCE [LARGE SCALE GENOMIC DNA]</scope>
</reference>
<keyword evidence="2" id="KW-1185">Reference proteome</keyword>
<proteinExistence type="predicted"/>
<sequence>MWKLNLLSDSKTQDVIRLRQKEVGHAKEIGVRFYVTEHFRGRSTWSRGEREVIARLRIRNCWQLKLMYNFYSVYLVPSMLTNVVS</sequence>
<dbReference type="Proteomes" id="UP000298652">
    <property type="component" value="Chromosome 9"/>
</dbReference>
<evidence type="ECO:0000313" key="1">
    <source>
        <dbReference type="EMBL" id="TKV90644.1"/>
    </source>
</evidence>
<protein>
    <submittedName>
        <fullName evidence="1">Uncharacterized protein</fullName>
    </submittedName>
</protein>
<organism evidence="1 2">
    <name type="scientific">Setaria viridis</name>
    <name type="common">Green bristlegrass</name>
    <name type="synonym">Setaria italica subsp. viridis</name>
    <dbReference type="NCBI Taxonomy" id="4556"/>
    <lineage>
        <taxon>Eukaryota</taxon>
        <taxon>Viridiplantae</taxon>
        <taxon>Streptophyta</taxon>
        <taxon>Embryophyta</taxon>
        <taxon>Tracheophyta</taxon>
        <taxon>Spermatophyta</taxon>
        <taxon>Magnoliopsida</taxon>
        <taxon>Liliopsida</taxon>
        <taxon>Poales</taxon>
        <taxon>Poaceae</taxon>
        <taxon>PACMAD clade</taxon>
        <taxon>Panicoideae</taxon>
        <taxon>Panicodae</taxon>
        <taxon>Paniceae</taxon>
        <taxon>Cenchrinae</taxon>
        <taxon>Setaria</taxon>
    </lineage>
</organism>
<dbReference type="Gramene" id="TKV90644">
    <property type="protein sequence ID" value="TKV90644"/>
    <property type="gene ID" value="SEVIR_9G043400v2"/>
</dbReference>
<name>A0A4U6SR99_SETVI</name>